<dbReference type="Pfam" id="PF13156">
    <property type="entry name" value="Mrr_cat_2"/>
    <property type="match status" value="1"/>
</dbReference>
<evidence type="ECO:0000259" key="1">
    <source>
        <dbReference type="Pfam" id="PF13156"/>
    </source>
</evidence>
<reference evidence="2" key="1">
    <citation type="submission" date="2017-08" db="EMBL/GenBank/DDBJ databases">
        <authorList>
            <consortium name="Urmite Genomes"/>
        </authorList>
    </citation>
    <scope>NUCLEOTIDE SEQUENCE [LARGE SCALE GENOMIC DNA]</scope>
    <source>
        <strain evidence="2">IHUMI-LCC2</strain>
    </source>
</reference>
<gene>
    <name evidence="2" type="ORF">ORPV_1062</name>
</gene>
<dbReference type="RefSeq" id="YP_009449268.1">
    <property type="nucleotide sequence ID" value="NC_036594.1"/>
</dbReference>
<protein>
    <recommendedName>
        <fullName evidence="1">Mrr-like domain-containing protein</fullName>
    </recommendedName>
</protein>
<proteinExistence type="predicted"/>
<accession>A0A2I2L623</accession>
<feature type="domain" description="Mrr-like" evidence="1">
    <location>
        <begin position="68"/>
        <end position="148"/>
    </location>
</feature>
<dbReference type="Proteomes" id="UP000236316">
    <property type="component" value="Segment"/>
</dbReference>
<evidence type="ECO:0000313" key="2">
    <source>
        <dbReference type="EMBL" id="SNW62966.1"/>
    </source>
</evidence>
<sequence length="269" mass="31443">MWKKYLNECLKEDNGKELFEELQKKIEDHFNHSCSSMSDIERKKRTELEKGIWWEEICVLWLHVTTGNEVWRLKDIPKDIKERLRIEVDYGIDGVMKELCKEGEKYHALQFKYRNKDYVSYGELSTFYSTCYLTGPYSSHIIMTNCKGVSHKKGVPKDPKEKVIARGTFSGKNSKWVWCKIVNIPIISTYQPMDAFSKLGEGRVLKESLVEDIGRKEVEEEKIIINKVEEKKTKGRKKVVKGNVLGGEKKVEDDNLDMIRLLRTAKLEK</sequence>
<evidence type="ECO:0000313" key="3">
    <source>
        <dbReference type="Proteomes" id="UP000236316"/>
    </source>
</evidence>
<organism evidence="2">
    <name type="scientific">Orpheovirus IHUMI-LCC2</name>
    <dbReference type="NCBI Taxonomy" id="2023057"/>
    <lineage>
        <taxon>Viruses</taxon>
        <taxon>Varidnaviria</taxon>
        <taxon>Bamfordvirae</taxon>
        <taxon>Nucleocytoviricota</taxon>
        <taxon>Megaviricetes</taxon>
        <taxon>Pimascovirales</taxon>
        <taxon>Ocovirineae</taxon>
        <taxon>Orpheoviridae</taxon>
        <taxon>Alphaorpheovirus</taxon>
        <taxon>Alphaorpheovirus massiliense</taxon>
    </lineage>
</organism>
<dbReference type="InterPro" id="IPR039442">
    <property type="entry name" value="Mrr-like_dom"/>
</dbReference>
<keyword evidence="3" id="KW-1185">Reference proteome</keyword>
<dbReference type="KEGG" id="vg:35381722"/>
<dbReference type="EMBL" id="LT906555">
    <property type="protein sequence ID" value="SNW62966.1"/>
    <property type="molecule type" value="Genomic_DNA"/>
</dbReference>
<name>A0A2I2L623_9VIRU</name>
<dbReference type="GeneID" id="35381722"/>